<evidence type="ECO:0000256" key="1">
    <source>
        <dbReference type="SAM" id="MobiDB-lite"/>
    </source>
</evidence>
<feature type="compositionally biased region" description="Low complexity" evidence="1">
    <location>
        <begin position="138"/>
        <end position="150"/>
    </location>
</feature>
<feature type="compositionally biased region" description="Basic and acidic residues" evidence="1">
    <location>
        <begin position="123"/>
        <end position="132"/>
    </location>
</feature>
<protein>
    <submittedName>
        <fullName evidence="2">Uncharacterized protein</fullName>
    </submittedName>
</protein>
<reference evidence="2 3" key="1">
    <citation type="journal article" date="2019" name="Commun. Biol.">
        <title>The bagworm genome reveals a unique fibroin gene that provides high tensile strength.</title>
        <authorList>
            <person name="Kono N."/>
            <person name="Nakamura H."/>
            <person name="Ohtoshi R."/>
            <person name="Tomita M."/>
            <person name="Numata K."/>
            <person name="Arakawa K."/>
        </authorList>
    </citation>
    <scope>NUCLEOTIDE SEQUENCE [LARGE SCALE GENOMIC DNA]</scope>
</reference>
<sequence length="203" mass="23520">MRRTRKRRRFVTFGLRRVRQWSGSAQVRGGRPQVAPRAHRRTLLLPKLVIRATLLQFETVEIIYTRLVDQLAVLNSHIDGGQSTSYNYHPDQNSRNTSDPTVRRTRLKRVNALYSKSVCPTEEEIKKQRRTSDTAGLSRSARGRAGAASMAERRSEIRVFFGTFPKKSNKSHRTMPTPPLHLIRLRLLREHVIGWYVCEIICM</sequence>
<dbReference type="EMBL" id="BGZK01000055">
    <property type="protein sequence ID" value="GBP13093.1"/>
    <property type="molecule type" value="Genomic_DNA"/>
</dbReference>
<evidence type="ECO:0000313" key="2">
    <source>
        <dbReference type="EMBL" id="GBP13093.1"/>
    </source>
</evidence>
<evidence type="ECO:0000313" key="3">
    <source>
        <dbReference type="Proteomes" id="UP000299102"/>
    </source>
</evidence>
<dbReference type="AlphaFoldDB" id="A0A4C1TF12"/>
<organism evidence="2 3">
    <name type="scientific">Eumeta variegata</name>
    <name type="common">Bagworm moth</name>
    <name type="synonym">Eumeta japonica</name>
    <dbReference type="NCBI Taxonomy" id="151549"/>
    <lineage>
        <taxon>Eukaryota</taxon>
        <taxon>Metazoa</taxon>
        <taxon>Ecdysozoa</taxon>
        <taxon>Arthropoda</taxon>
        <taxon>Hexapoda</taxon>
        <taxon>Insecta</taxon>
        <taxon>Pterygota</taxon>
        <taxon>Neoptera</taxon>
        <taxon>Endopterygota</taxon>
        <taxon>Lepidoptera</taxon>
        <taxon>Glossata</taxon>
        <taxon>Ditrysia</taxon>
        <taxon>Tineoidea</taxon>
        <taxon>Psychidae</taxon>
        <taxon>Oiketicinae</taxon>
        <taxon>Eumeta</taxon>
    </lineage>
</organism>
<name>A0A4C1TF12_EUMVA</name>
<dbReference type="Proteomes" id="UP000299102">
    <property type="component" value="Unassembled WGS sequence"/>
</dbReference>
<keyword evidence="3" id="KW-1185">Reference proteome</keyword>
<gene>
    <name evidence="2" type="ORF">EVAR_93063_1</name>
</gene>
<comment type="caution">
    <text evidence="2">The sequence shown here is derived from an EMBL/GenBank/DDBJ whole genome shotgun (WGS) entry which is preliminary data.</text>
</comment>
<feature type="region of interest" description="Disordered" evidence="1">
    <location>
        <begin position="123"/>
        <end position="150"/>
    </location>
</feature>
<proteinExistence type="predicted"/>
<accession>A0A4C1TF12</accession>